<organism evidence="11 12">
    <name type="scientific">Ensete ventricosum</name>
    <name type="common">Abyssinian banana</name>
    <name type="synonym">Musa ensete</name>
    <dbReference type="NCBI Taxonomy" id="4639"/>
    <lineage>
        <taxon>Eukaryota</taxon>
        <taxon>Viridiplantae</taxon>
        <taxon>Streptophyta</taxon>
        <taxon>Embryophyta</taxon>
        <taxon>Tracheophyta</taxon>
        <taxon>Spermatophyta</taxon>
        <taxon>Magnoliopsida</taxon>
        <taxon>Liliopsida</taxon>
        <taxon>Zingiberales</taxon>
        <taxon>Musaceae</taxon>
        <taxon>Ensete</taxon>
    </lineage>
</organism>
<keyword evidence="5 9" id="KW-0560">Oxidoreductase</keyword>
<dbReference type="GO" id="GO:0004497">
    <property type="term" value="F:monooxygenase activity"/>
    <property type="evidence" value="ECO:0007669"/>
    <property type="project" value="UniProtKB-KW"/>
</dbReference>
<comment type="similarity">
    <text evidence="2 9">Belongs to the cytochrome P450 family.</text>
</comment>
<feature type="chain" id="PRO_5043485288" evidence="10">
    <location>
        <begin position="28"/>
        <end position="515"/>
    </location>
</feature>
<dbReference type="FunFam" id="1.10.630.10:FF:000008">
    <property type="entry name" value="Cytochrome P450 71D8"/>
    <property type="match status" value="1"/>
</dbReference>
<gene>
    <name evidence="11" type="ORF">OPV22_016880</name>
</gene>
<dbReference type="GO" id="GO:0005506">
    <property type="term" value="F:iron ion binding"/>
    <property type="evidence" value="ECO:0007669"/>
    <property type="project" value="InterPro"/>
</dbReference>
<dbReference type="EMBL" id="JAQQAF010000005">
    <property type="protein sequence ID" value="KAJ8484395.1"/>
    <property type="molecule type" value="Genomic_DNA"/>
</dbReference>
<feature type="binding site" description="axial binding residue" evidence="8">
    <location>
        <position position="450"/>
    </location>
    <ligand>
        <name>heme</name>
        <dbReference type="ChEBI" id="CHEBI:30413"/>
    </ligand>
    <ligandPart>
        <name>Fe</name>
        <dbReference type="ChEBI" id="CHEBI:18248"/>
    </ligandPart>
</feature>
<evidence type="ECO:0000256" key="1">
    <source>
        <dbReference type="ARBA" id="ARBA00001971"/>
    </source>
</evidence>
<evidence type="ECO:0000256" key="4">
    <source>
        <dbReference type="ARBA" id="ARBA00022723"/>
    </source>
</evidence>
<accession>A0AAV8QYG2</accession>
<dbReference type="PANTHER" id="PTHR47955:SF19">
    <property type="entry name" value="CYTOCHROME P450 71A9-LIKE ISOFORM X1"/>
    <property type="match status" value="1"/>
</dbReference>
<dbReference type="GO" id="GO:0016705">
    <property type="term" value="F:oxidoreductase activity, acting on paired donors, with incorporation or reduction of molecular oxygen"/>
    <property type="evidence" value="ECO:0007669"/>
    <property type="project" value="InterPro"/>
</dbReference>
<protein>
    <submittedName>
        <fullName evidence="11">Uncharacterized protein</fullName>
    </submittedName>
</protein>
<sequence length="515" mass="57839">MDLTGTSLLFSFLVLLVSLLLLKKSRSGRGAGAKLPPGPSKLPILGSLHHLLGGLPHRSLTALSKKFGPVMLLKLGEVPTLVVSSAEAAAEIMKTHDISFASRPTNLNLQTATYGDRGVGFTSYGFHWRELRKMSIVELLSAKRVQSFRFIREAEVLNLVQSIVLLSNTGSTVNLSRKLVLLANDIGSRSVIGSKCKYQKEFIRIVMQTLEAAGGFSLADLFPSWPIIRLLSGASFKMHKLHRDMDAILNNIIQEHRERKSAEQPEEEEEEEEAEDLVDVMLRVQAQGSLSFPLADEDMKAMMLDMLGGASETSAGIMEWAMSELMRNPRVMRRLQEEVRETVGGKGKVTENDINGMTYLRLVIKETLRLHPPVPLLLPRECREACEVLGYQIPEKTRVFVNVWALGRDPRHWDNPTEFEPERFERRNSMIDFKGTNFEFLPFGAGRRICPGMSFGLKSIELSLANLLYNFDWELPSGDEGMPQELDMSETFSITCRRKSDLCLRAIPRIPFSMT</sequence>
<dbReference type="Pfam" id="PF00067">
    <property type="entry name" value="p450"/>
    <property type="match status" value="1"/>
</dbReference>
<proteinExistence type="inferred from homology"/>
<keyword evidence="4 8" id="KW-0479">Metal-binding</keyword>
<dbReference type="PRINTS" id="PR00385">
    <property type="entry name" value="P450"/>
</dbReference>
<keyword evidence="7 9" id="KW-0503">Monooxygenase</keyword>
<keyword evidence="10" id="KW-0732">Signal</keyword>
<dbReference type="InterPro" id="IPR017972">
    <property type="entry name" value="Cyt_P450_CS"/>
</dbReference>
<evidence type="ECO:0000313" key="11">
    <source>
        <dbReference type="EMBL" id="KAJ8484395.1"/>
    </source>
</evidence>
<evidence type="ECO:0000313" key="12">
    <source>
        <dbReference type="Proteomes" id="UP001222027"/>
    </source>
</evidence>
<keyword evidence="12" id="KW-1185">Reference proteome</keyword>
<evidence type="ECO:0000256" key="7">
    <source>
        <dbReference type="ARBA" id="ARBA00023033"/>
    </source>
</evidence>
<evidence type="ECO:0000256" key="3">
    <source>
        <dbReference type="ARBA" id="ARBA00022617"/>
    </source>
</evidence>
<dbReference type="Gene3D" id="1.10.630.10">
    <property type="entry name" value="Cytochrome P450"/>
    <property type="match status" value="1"/>
</dbReference>
<dbReference type="PROSITE" id="PS00086">
    <property type="entry name" value="CYTOCHROME_P450"/>
    <property type="match status" value="1"/>
</dbReference>
<dbReference type="SUPFAM" id="SSF48264">
    <property type="entry name" value="Cytochrome P450"/>
    <property type="match status" value="1"/>
</dbReference>
<comment type="caution">
    <text evidence="11">The sequence shown here is derived from an EMBL/GenBank/DDBJ whole genome shotgun (WGS) entry which is preliminary data.</text>
</comment>
<evidence type="ECO:0000256" key="2">
    <source>
        <dbReference type="ARBA" id="ARBA00010617"/>
    </source>
</evidence>
<dbReference type="Proteomes" id="UP001222027">
    <property type="component" value="Unassembled WGS sequence"/>
</dbReference>
<evidence type="ECO:0000256" key="6">
    <source>
        <dbReference type="ARBA" id="ARBA00023004"/>
    </source>
</evidence>
<evidence type="ECO:0000256" key="5">
    <source>
        <dbReference type="ARBA" id="ARBA00023002"/>
    </source>
</evidence>
<dbReference type="AlphaFoldDB" id="A0AAV8QYG2"/>
<dbReference type="GO" id="GO:0016114">
    <property type="term" value="P:terpenoid biosynthetic process"/>
    <property type="evidence" value="ECO:0007669"/>
    <property type="project" value="UniProtKB-ARBA"/>
</dbReference>
<reference evidence="11 12" key="1">
    <citation type="submission" date="2022-12" db="EMBL/GenBank/DDBJ databases">
        <title>Chromosome-scale assembly of the Ensete ventricosum genome.</title>
        <authorList>
            <person name="Dussert Y."/>
            <person name="Stocks J."/>
            <person name="Wendawek A."/>
            <person name="Woldeyes F."/>
            <person name="Nichols R.A."/>
            <person name="Borrell J.S."/>
        </authorList>
    </citation>
    <scope>NUCLEOTIDE SEQUENCE [LARGE SCALE GENOMIC DNA]</scope>
    <source>
        <strain evidence="12">cv. Maze</strain>
        <tissue evidence="11">Seeds</tissue>
    </source>
</reference>
<feature type="signal peptide" evidence="10">
    <location>
        <begin position="1"/>
        <end position="27"/>
    </location>
</feature>
<dbReference type="PANTHER" id="PTHR47955">
    <property type="entry name" value="CYTOCHROME P450 FAMILY 71 PROTEIN"/>
    <property type="match status" value="1"/>
</dbReference>
<keyword evidence="6 8" id="KW-0408">Iron</keyword>
<dbReference type="CDD" id="cd11072">
    <property type="entry name" value="CYP71-like"/>
    <property type="match status" value="1"/>
</dbReference>
<evidence type="ECO:0000256" key="8">
    <source>
        <dbReference type="PIRSR" id="PIRSR602401-1"/>
    </source>
</evidence>
<keyword evidence="3 8" id="KW-0349">Heme</keyword>
<dbReference type="InterPro" id="IPR001128">
    <property type="entry name" value="Cyt_P450"/>
</dbReference>
<comment type="cofactor">
    <cofactor evidence="1 8">
        <name>heme</name>
        <dbReference type="ChEBI" id="CHEBI:30413"/>
    </cofactor>
</comment>
<evidence type="ECO:0000256" key="10">
    <source>
        <dbReference type="SAM" id="SignalP"/>
    </source>
</evidence>
<evidence type="ECO:0000256" key="9">
    <source>
        <dbReference type="RuleBase" id="RU000461"/>
    </source>
</evidence>
<dbReference type="InterPro" id="IPR036396">
    <property type="entry name" value="Cyt_P450_sf"/>
</dbReference>
<dbReference type="InterPro" id="IPR002401">
    <property type="entry name" value="Cyt_P450_E_grp-I"/>
</dbReference>
<name>A0AAV8QYG2_ENSVE</name>
<dbReference type="PRINTS" id="PR00463">
    <property type="entry name" value="EP450I"/>
</dbReference>
<dbReference type="GO" id="GO:0020037">
    <property type="term" value="F:heme binding"/>
    <property type="evidence" value="ECO:0007669"/>
    <property type="project" value="InterPro"/>
</dbReference>